<dbReference type="GO" id="GO:0046872">
    <property type="term" value="F:metal ion binding"/>
    <property type="evidence" value="ECO:0007669"/>
    <property type="project" value="UniProtKB-KW"/>
</dbReference>
<feature type="glycosylation site" description="N-linked (GlcNAc...) (complex) asparagine" evidence="14">
    <location>
        <position position="92"/>
    </location>
</feature>
<keyword evidence="3 21" id="KW-0645">Protease</keyword>
<keyword evidence="2 21" id="KW-0121">Carboxypeptidase</keyword>
<evidence type="ECO:0000256" key="16">
    <source>
        <dbReference type="PIRSR" id="PIRSR601548-3"/>
    </source>
</evidence>
<dbReference type="AlphaFoldDB" id="A0A8J1XZJ1"/>
<keyword evidence="9 17" id="KW-1015">Disulfide bond</keyword>
<dbReference type="SUPFAM" id="SSF55486">
    <property type="entry name" value="Metalloproteases ('zincins'), catalytic domain"/>
    <property type="match status" value="1"/>
</dbReference>
<dbReference type="Gene3D" id="1.10.1370.30">
    <property type="match status" value="2"/>
</dbReference>
<evidence type="ECO:0000256" key="11">
    <source>
        <dbReference type="ARBA" id="ARBA00036868"/>
    </source>
</evidence>
<dbReference type="EMBL" id="CAIIXF020000001">
    <property type="protein sequence ID" value="CAH1773415.1"/>
    <property type="molecule type" value="Genomic_DNA"/>
</dbReference>
<dbReference type="GO" id="GO:0006508">
    <property type="term" value="P:proteolysis"/>
    <property type="evidence" value="ECO:0007669"/>
    <property type="project" value="UniProtKB-KW"/>
</dbReference>
<feature type="active site" description="Proton donor 2" evidence="18">
    <location>
        <position position="497"/>
    </location>
</feature>
<feature type="binding site" evidence="16">
    <location>
        <position position="371"/>
    </location>
    <ligand>
        <name>Zn(2+)</name>
        <dbReference type="ChEBI" id="CHEBI:29105"/>
        <label>1</label>
        <note>catalytic</note>
    </ligand>
</feature>
<dbReference type="Proteomes" id="UP000749559">
    <property type="component" value="Unassembled WGS sequence"/>
</dbReference>
<feature type="binding site" evidence="19">
    <location>
        <position position="371"/>
    </location>
    <ligand>
        <name>Zn(2+)</name>
        <dbReference type="ChEBI" id="CHEBI:29105"/>
        <label>2</label>
        <note>catalytic</note>
    </ligand>
</feature>
<evidence type="ECO:0000313" key="22">
    <source>
        <dbReference type="EMBL" id="CAH1773415.1"/>
    </source>
</evidence>
<evidence type="ECO:0000256" key="20">
    <source>
        <dbReference type="PROSITE-ProRule" id="PRU01355"/>
    </source>
</evidence>
<name>A0A8J1XZJ1_OWEFU</name>
<dbReference type="GO" id="GO:0004180">
    <property type="term" value="F:carboxypeptidase activity"/>
    <property type="evidence" value="ECO:0007669"/>
    <property type="project" value="UniProtKB-KW"/>
</dbReference>
<comment type="similarity">
    <text evidence="1 20 21">Belongs to the peptidase M2 family.</text>
</comment>
<gene>
    <name evidence="22" type="ORF">OFUS_LOCUS1017</name>
</gene>
<keyword evidence="7 16" id="KW-0862">Zinc</keyword>
<evidence type="ECO:0000256" key="2">
    <source>
        <dbReference type="ARBA" id="ARBA00022645"/>
    </source>
</evidence>
<keyword evidence="6 21" id="KW-0378">Hydrolase</keyword>
<feature type="disulfide bond" evidence="17">
    <location>
        <begin position="522"/>
        <end position="534"/>
    </location>
</feature>
<evidence type="ECO:0000256" key="5">
    <source>
        <dbReference type="ARBA" id="ARBA00022729"/>
    </source>
</evidence>
<feature type="disulfide bond" evidence="17">
    <location>
        <begin position="135"/>
        <end position="141"/>
    </location>
</feature>
<feature type="active site" description="Proton donor 1" evidence="13">
    <location>
        <position position="497"/>
    </location>
</feature>
<comment type="caution">
    <text evidence="22">The sequence shown here is derived from an EMBL/GenBank/DDBJ whole genome shotgun (WGS) entry which is preliminary data.</text>
</comment>
<comment type="caution">
    <text evidence="20">Lacks conserved residue(s) required for the propagation of feature annotation.</text>
</comment>
<evidence type="ECO:0000256" key="13">
    <source>
        <dbReference type="PIRSR" id="PIRSR601548-1"/>
    </source>
</evidence>
<keyword evidence="4 16" id="KW-0479">Metal-binding</keyword>
<evidence type="ECO:0000256" key="4">
    <source>
        <dbReference type="ARBA" id="ARBA00022723"/>
    </source>
</evidence>
<feature type="disulfide bond" evidence="17 20">
    <location>
        <begin position="336"/>
        <end position="354"/>
    </location>
</feature>
<keyword evidence="23" id="KW-1185">Reference proteome</keyword>
<evidence type="ECO:0000256" key="1">
    <source>
        <dbReference type="ARBA" id="ARBA00008139"/>
    </source>
</evidence>
<feature type="binding site" evidence="15">
    <location>
        <position position="207"/>
    </location>
    <ligand>
        <name>chloride</name>
        <dbReference type="ChEBI" id="CHEBI:17996"/>
        <label>1</label>
    </ligand>
</feature>
<evidence type="ECO:0000256" key="21">
    <source>
        <dbReference type="RuleBase" id="RU361144"/>
    </source>
</evidence>
<evidence type="ECO:0000256" key="10">
    <source>
        <dbReference type="ARBA" id="ARBA00023180"/>
    </source>
</evidence>
<feature type="binding site" evidence="19">
    <location>
        <position position="395"/>
    </location>
    <ligand>
        <name>Zn(2+)</name>
        <dbReference type="ChEBI" id="CHEBI:29105"/>
        <label>2</label>
        <note>catalytic</note>
    </ligand>
</feature>
<feature type="active site" description="Proton acceptor 2" evidence="18">
    <location>
        <position position="368"/>
    </location>
</feature>
<dbReference type="EC" id="3.4.-.-" evidence="21"/>
<dbReference type="PROSITE" id="PS52011">
    <property type="entry name" value="PEPTIDASE_M2"/>
    <property type="match status" value="1"/>
</dbReference>
<feature type="binding site" evidence="16">
    <location>
        <position position="395"/>
    </location>
    <ligand>
        <name>Zn(2+)</name>
        <dbReference type="ChEBI" id="CHEBI:29105"/>
        <label>1</label>
        <note>catalytic</note>
    </ligand>
</feature>
<feature type="active site" description="Proton acceptor 1" evidence="13">
    <location>
        <position position="368"/>
    </location>
</feature>
<reference evidence="22" key="1">
    <citation type="submission" date="2022-03" db="EMBL/GenBank/DDBJ databases">
        <authorList>
            <person name="Martin C."/>
        </authorList>
    </citation>
    <scope>NUCLEOTIDE SEQUENCE</scope>
</reference>
<feature type="glycosylation site" description="N-linked (GlcNAc...) asparagine; partial" evidence="14">
    <location>
        <position position="321"/>
    </location>
</feature>
<evidence type="ECO:0000256" key="12">
    <source>
        <dbReference type="ARBA" id="ARBA00039858"/>
    </source>
</evidence>
<feature type="binding site" evidence="16">
    <location>
        <position position="367"/>
    </location>
    <ligand>
        <name>Zn(2+)</name>
        <dbReference type="ChEBI" id="CHEBI:29105"/>
        <label>1</label>
        <note>catalytic</note>
    </ligand>
</feature>
<evidence type="ECO:0000313" key="23">
    <source>
        <dbReference type="Proteomes" id="UP000749559"/>
    </source>
</evidence>
<evidence type="ECO:0000256" key="18">
    <source>
        <dbReference type="PIRSR" id="PIRSR601548-6"/>
    </source>
</evidence>
<dbReference type="PRINTS" id="PR00791">
    <property type="entry name" value="PEPDIPTASEA"/>
</dbReference>
<accession>A0A8J1XZJ1</accession>
<protein>
    <recommendedName>
        <fullName evidence="12 21">Angiotensin-converting enzyme</fullName>
        <ecNumber evidence="21">3.4.-.-</ecNumber>
    </recommendedName>
</protein>
<dbReference type="InterPro" id="IPR001548">
    <property type="entry name" value="Peptidase_M2"/>
</dbReference>
<organism evidence="22 23">
    <name type="scientific">Owenia fusiformis</name>
    <name type="common">Polychaete worm</name>
    <dbReference type="NCBI Taxonomy" id="6347"/>
    <lineage>
        <taxon>Eukaryota</taxon>
        <taxon>Metazoa</taxon>
        <taxon>Spiralia</taxon>
        <taxon>Lophotrochozoa</taxon>
        <taxon>Annelida</taxon>
        <taxon>Polychaeta</taxon>
        <taxon>Sedentaria</taxon>
        <taxon>Canalipalpata</taxon>
        <taxon>Sabellida</taxon>
        <taxon>Oweniida</taxon>
        <taxon>Oweniidae</taxon>
        <taxon>Owenia</taxon>
    </lineage>
</organism>
<dbReference type="GO" id="GO:0008237">
    <property type="term" value="F:metallopeptidase activity"/>
    <property type="evidence" value="ECO:0007669"/>
    <property type="project" value="UniProtKB-KW"/>
</dbReference>
<dbReference type="GO" id="GO:0005886">
    <property type="term" value="C:plasma membrane"/>
    <property type="evidence" value="ECO:0007669"/>
    <property type="project" value="TreeGrafter"/>
</dbReference>
<keyword evidence="10 14" id="KW-0325">Glycoprotein</keyword>
<evidence type="ECO:0000256" key="15">
    <source>
        <dbReference type="PIRSR" id="PIRSR601548-2"/>
    </source>
</evidence>
<sequence length="650" mass="74423">MSSIGLLMVVVAFASTDCQLITDENEAWAFVNRVNDESQEVYFKSIQASWNYNTNLTDHNSQLSVEAKLVEAAFEKEVAANASRFNWTAFQNETLKRIFKKASDIGSASLPEDRLTKLKVIESELERLYSSAQLCDDDSTCNNLDPGLTRILAESRDYDKLLWAWFGWRNVSGRKMRNLYKEFVNISNEAARANGYADTGEYWRSWYDMDNLREECQKLYEQLKPLYLNLHAYVKRKLIDKYGEDKFPSTGQIPAHLLGNMWAQSWGNLYSDLLQPFKNKPSVDVTEALKEQNYTAQKMFEVSEEFFTSLGLIPMPEEFWNHSMIVKPDDGRDVVCHASAWDFLNQKDFRIKQCTDITMSDLITTHHEMGHIQYYLQYKNLPVVFRRGANPGFHEAVGDVMSLSVSTPKHLKEIGLLEEVVDDEESDINFLLSQALKKIAFLPFGYLIDQWRWSVFNGETSPEDYNKKWWDLRCKYQGVSPPVQRTEDDFDPGAKYHIPGNTPYIRYFISEVTQFQFHQALCEAANQTGPLYKCDIYNSNDAGTKLGDMLSLGSSKPWAVAMEKVTGNTTMDAGAIIEYFQPLITWLEKQNEGMDIQWDEACPTDLPVYTLPTQSPEPETTDPTGTGNVVFPNISLLIVLCSCLFALLKE</sequence>
<comment type="catalytic activity">
    <reaction evidence="11">
        <text>Release of a C-terminal dipeptide, oligopeptide-|-Xaa-Yaa, when Xaa is not Pro, and Yaa is neither Asp nor Glu. Thus, conversion of angiotensin I to angiotensin II, with increase in vasoconstrictor activity, but no action on angiotensin II.</text>
        <dbReference type="EC" id="3.4.15.1"/>
    </reaction>
</comment>
<evidence type="ECO:0000256" key="6">
    <source>
        <dbReference type="ARBA" id="ARBA00022801"/>
    </source>
</evidence>
<dbReference type="PANTHER" id="PTHR10514:SF27">
    <property type="entry name" value="ANGIOTENSIN-CONVERTING ENZYME"/>
    <property type="match status" value="1"/>
</dbReference>
<comment type="cofactor">
    <cofactor evidence="21">
        <name>Zn(2+)</name>
        <dbReference type="ChEBI" id="CHEBI:29105"/>
    </cofactor>
    <text evidence="21">Binds 1 zinc ion per subunit.</text>
</comment>
<feature type="binding site" evidence="19">
    <location>
        <position position="367"/>
    </location>
    <ligand>
        <name>Zn(2+)</name>
        <dbReference type="ChEBI" id="CHEBI:29105"/>
        <label>2</label>
        <note>catalytic</note>
    </ligand>
</feature>
<evidence type="ECO:0000256" key="14">
    <source>
        <dbReference type="PIRSR" id="PIRSR601548-10"/>
    </source>
</evidence>
<dbReference type="Pfam" id="PF01401">
    <property type="entry name" value="Peptidase_M2"/>
    <property type="match status" value="1"/>
</dbReference>
<proteinExistence type="inferred from homology"/>
<dbReference type="CDD" id="cd06461">
    <property type="entry name" value="M2_ACE"/>
    <property type="match status" value="1"/>
</dbReference>
<dbReference type="FunFam" id="1.10.1370.30:FF:000004">
    <property type="entry name" value="Angiotensin-converting enzyme"/>
    <property type="match status" value="1"/>
</dbReference>
<feature type="glycosylation site" description="N-linked (GlcNAc...) asparagine" evidence="14">
    <location>
        <position position="55"/>
    </location>
</feature>
<dbReference type="GO" id="GO:0008241">
    <property type="term" value="F:peptidyl-dipeptidase activity"/>
    <property type="evidence" value="ECO:0007669"/>
    <property type="project" value="UniProtKB-EC"/>
</dbReference>
<dbReference type="PANTHER" id="PTHR10514">
    <property type="entry name" value="ANGIOTENSIN-CONVERTING ENZYME"/>
    <property type="match status" value="1"/>
</dbReference>
<evidence type="ECO:0000256" key="17">
    <source>
        <dbReference type="PIRSR" id="PIRSR601548-4"/>
    </source>
</evidence>
<keyword evidence="8 21" id="KW-0482">Metalloprotease</keyword>
<evidence type="ECO:0000256" key="8">
    <source>
        <dbReference type="ARBA" id="ARBA00023049"/>
    </source>
</evidence>
<feature type="binding site" evidence="15">
    <location>
        <position position="506"/>
    </location>
    <ligand>
        <name>chloride</name>
        <dbReference type="ChEBI" id="CHEBI:17996"/>
        <label>1</label>
    </ligand>
</feature>
<evidence type="ECO:0000256" key="9">
    <source>
        <dbReference type="ARBA" id="ARBA00023157"/>
    </source>
</evidence>
<evidence type="ECO:0000256" key="3">
    <source>
        <dbReference type="ARBA" id="ARBA00022670"/>
    </source>
</evidence>
<evidence type="ECO:0000256" key="19">
    <source>
        <dbReference type="PIRSR" id="PIRSR601548-8"/>
    </source>
</evidence>
<dbReference type="OrthoDB" id="10029630at2759"/>
<keyword evidence="5" id="KW-0732">Signal</keyword>
<evidence type="ECO:0000256" key="7">
    <source>
        <dbReference type="ARBA" id="ARBA00022833"/>
    </source>
</evidence>